<dbReference type="Gene3D" id="3.40.50.720">
    <property type="entry name" value="NAD(P)-binding Rossmann-like Domain"/>
    <property type="match status" value="1"/>
</dbReference>
<evidence type="ECO:0000313" key="2">
    <source>
        <dbReference type="EMBL" id="KAF2183315.1"/>
    </source>
</evidence>
<keyword evidence="3" id="KW-1185">Reference proteome</keyword>
<gene>
    <name evidence="2" type="ORF">K469DRAFT_710839</name>
</gene>
<dbReference type="PANTHER" id="PTHR43162">
    <property type="match status" value="1"/>
</dbReference>
<feature type="domain" description="NAD(P)-binding" evidence="1">
    <location>
        <begin position="12"/>
        <end position="196"/>
    </location>
</feature>
<dbReference type="SUPFAM" id="SSF51735">
    <property type="entry name" value="NAD(P)-binding Rossmann-fold domains"/>
    <property type="match status" value="1"/>
</dbReference>
<dbReference type="AlphaFoldDB" id="A0A6A6DX15"/>
<sequence length="311" mass="34502">MVNREKNVLVFGPTGGVGRAAAIEAGRRGARVWLAVRDTKKTIRGLGKDTEENPGFVRVQADLSQPNSLKHAVEQSGATTTFVYTMHESEDHMRASFEALKEAGITYVVLLSSFGVQGSAREEANMSDFLSRVHAQTEIALEETGISYAAIRPAYFNSNIFWNTPGIQKGEVEVLYPNVKFDYIAPEDIGTVCGALLVEPRFREGGQISKTIYLCGPELMSQREAFDIVAQALGRSIKIKEIGEAAFFEKHKFLPEPVALSIVNGLRKTLPPNSGYPQELYEEAVANIRKYAEREPTRFIDWVKSHKDVFA</sequence>
<protein>
    <submittedName>
        <fullName evidence="2">NAD(P)-binding protein</fullName>
    </submittedName>
</protein>
<organism evidence="2 3">
    <name type="scientific">Zopfia rhizophila CBS 207.26</name>
    <dbReference type="NCBI Taxonomy" id="1314779"/>
    <lineage>
        <taxon>Eukaryota</taxon>
        <taxon>Fungi</taxon>
        <taxon>Dikarya</taxon>
        <taxon>Ascomycota</taxon>
        <taxon>Pezizomycotina</taxon>
        <taxon>Dothideomycetes</taxon>
        <taxon>Dothideomycetes incertae sedis</taxon>
        <taxon>Zopfiaceae</taxon>
        <taxon>Zopfia</taxon>
    </lineage>
</organism>
<dbReference type="InterPro" id="IPR051604">
    <property type="entry name" value="Ergot_Alk_Oxidoreductase"/>
</dbReference>
<dbReference type="Proteomes" id="UP000800200">
    <property type="component" value="Unassembled WGS sequence"/>
</dbReference>
<dbReference type="InterPro" id="IPR036291">
    <property type="entry name" value="NAD(P)-bd_dom_sf"/>
</dbReference>
<reference evidence="2" key="1">
    <citation type="journal article" date="2020" name="Stud. Mycol.">
        <title>101 Dothideomycetes genomes: a test case for predicting lifestyles and emergence of pathogens.</title>
        <authorList>
            <person name="Haridas S."/>
            <person name="Albert R."/>
            <person name="Binder M."/>
            <person name="Bloem J."/>
            <person name="Labutti K."/>
            <person name="Salamov A."/>
            <person name="Andreopoulos B."/>
            <person name="Baker S."/>
            <person name="Barry K."/>
            <person name="Bills G."/>
            <person name="Bluhm B."/>
            <person name="Cannon C."/>
            <person name="Castanera R."/>
            <person name="Culley D."/>
            <person name="Daum C."/>
            <person name="Ezra D."/>
            <person name="Gonzalez J."/>
            <person name="Henrissat B."/>
            <person name="Kuo A."/>
            <person name="Liang C."/>
            <person name="Lipzen A."/>
            <person name="Lutzoni F."/>
            <person name="Magnuson J."/>
            <person name="Mondo S."/>
            <person name="Nolan M."/>
            <person name="Ohm R."/>
            <person name="Pangilinan J."/>
            <person name="Park H.-J."/>
            <person name="Ramirez L."/>
            <person name="Alfaro M."/>
            <person name="Sun H."/>
            <person name="Tritt A."/>
            <person name="Yoshinaga Y."/>
            <person name="Zwiers L.-H."/>
            <person name="Turgeon B."/>
            <person name="Goodwin S."/>
            <person name="Spatafora J."/>
            <person name="Crous P."/>
            <person name="Grigoriev I."/>
        </authorList>
    </citation>
    <scope>NUCLEOTIDE SEQUENCE</scope>
    <source>
        <strain evidence="2">CBS 207.26</strain>
    </source>
</reference>
<dbReference type="Pfam" id="PF13460">
    <property type="entry name" value="NAD_binding_10"/>
    <property type="match status" value="1"/>
</dbReference>
<proteinExistence type="predicted"/>
<dbReference type="PANTHER" id="PTHR43162:SF1">
    <property type="entry name" value="PRESTALK A DIFFERENTIATION PROTEIN A"/>
    <property type="match status" value="1"/>
</dbReference>
<name>A0A6A6DX15_9PEZI</name>
<dbReference type="EMBL" id="ML994643">
    <property type="protein sequence ID" value="KAF2183315.1"/>
    <property type="molecule type" value="Genomic_DNA"/>
</dbReference>
<evidence type="ECO:0000313" key="3">
    <source>
        <dbReference type="Proteomes" id="UP000800200"/>
    </source>
</evidence>
<dbReference type="OrthoDB" id="419598at2759"/>
<evidence type="ECO:0000259" key="1">
    <source>
        <dbReference type="Pfam" id="PF13460"/>
    </source>
</evidence>
<dbReference type="InterPro" id="IPR016040">
    <property type="entry name" value="NAD(P)-bd_dom"/>
</dbReference>
<accession>A0A6A6DX15</accession>